<protein>
    <recommendedName>
        <fullName evidence="2">DUF1468 domain-containing protein</fullName>
    </recommendedName>
</protein>
<organism evidence="3 4">
    <name type="scientific">Volucribacter amazonae</name>
    <dbReference type="NCBI Taxonomy" id="256731"/>
    <lineage>
        <taxon>Bacteria</taxon>
        <taxon>Pseudomonadati</taxon>
        <taxon>Pseudomonadota</taxon>
        <taxon>Gammaproteobacteria</taxon>
        <taxon>Pasteurellales</taxon>
        <taxon>Pasteurellaceae</taxon>
        <taxon>Volucribacter</taxon>
    </lineage>
</organism>
<dbReference type="AlphaFoldDB" id="A0A9X4PF32"/>
<dbReference type="EMBL" id="LWID01000001">
    <property type="protein sequence ID" value="MDG6896089.1"/>
    <property type="molecule type" value="Genomic_DNA"/>
</dbReference>
<evidence type="ECO:0000313" key="3">
    <source>
        <dbReference type="EMBL" id="MDG6896089.1"/>
    </source>
</evidence>
<keyword evidence="4" id="KW-1185">Reference proteome</keyword>
<feature type="transmembrane region" description="Helical" evidence="1">
    <location>
        <begin position="126"/>
        <end position="144"/>
    </location>
</feature>
<dbReference type="Pfam" id="PF07331">
    <property type="entry name" value="TctB"/>
    <property type="match status" value="1"/>
</dbReference>
<dbReference type="RefSeq" id="WP_279573450.1">
    <property type="nucleotide sequence ID" value="NZ_LWID01000001.1"/>
</dbReference>
<dbReference type="Proteomes" id="UP001155500">
    <property type="component" value="Unassembled WGS sequence"/>
</dbReference>
<reference evidence="3" key="1">
    <citation type="submission" date="2016-03" db="EMBL/GenBank/DDBJ databases">
        <title>Co-evolution between Pasteurellaceae and their hosts.</title>
        <authorList>
            <person name="Hansen M.J."/>
            <person name="Bojesen A.M."/>
            <person name="Planet P."/>
        </authorList>
    </citation>
    <scope>NUCLEOTIDE SEQUENCE</scope>
    <source>
        <strain evidence="3">146/S8/89</strain>
    </source>
</reference>
<evidence type="ECO:0000313" key="4">
    <source>
        <dbReference type="Proteomes" id="UP001155500"/>
    </source>
</evidence>
<feature type="transmembrane region" description="Helical" evidence="1">
    <location>
        <begin position="48"/>
        <end position="67"/>
    </location>
</feature>
<accession>A0A9X4PF32</accession>
<feature type="domain" description="DUF1468" evidence="2">
    <location>
        <begin position="13"/>
        <end position="149"/>
    </location>
</feature>
<sequence length="156" mass="17390">MSSAKQYDYLSIIIYLFLLIIGIGAALHSTTFPTFNLANDVGTARFPLIFSISLSVLCGIGLIRTIFIKNQSTHNYLTGLKKAFIAIGLNTITILLIDLIGFYLATFIFSVSIMILLGIKNKYHIILLNLLLILFVYLIFQQLLNVPLPMGQFLEG</sequence>
<name>A0A9X4PF32_9PAST</name>
<evidence type="ECO:0000256" key="1">
    <source>
        <dbReference type="SAM" id="Phobius"/>
    </source>
</evidence>
<gene>
    <name evidence="3" type="ORF">A6A20_10765</name>
</gene>
<comment type="caution">
    <text evidence="3">The sequence shown here is derived from an EMBL/GenBank/DDBJ whole genome shotgun (WGS) entry which is preliminary data.</text>
</comment>
<proteinExistence type="predicted"/>
<dbReference type="InterPro" id="IPR009936">
    <property type="entry name" value="DUF1468"/>
</dbReference>
<keyword evidence="1" id="KW-0472">Membrane</keyword>
<feature type="transmembrane region" description="Helical" evidence="1">
    <location>
        <begin position="102"/>
        <end position="119"/>
    </location>
</feature>
<evidence type="ECO:0000259" key="2">
    <source>
        <dbReference type="Pfam" id="PF07331"/>
    </source>
</evidence>
<feature type="transmembrane region" description="Helical" evidence="1">
    <location>
        <begin position="79"/>
        <end position="96"/>
    </location>
</feature>
<keyword evidence="1" id="KW-1133">Transmembrane helix</keyword>
<keyword evidence="1" id="KW-0812">Transmembrane</keyword>
<feature type="transmembrane region" description="Helical" evidence="1">
    <location>
        <begin position="7"/>
        <end position="28"/>
    </location>
</feature>